<feature type="compositionally biased region" description="Gly residues" evidence="7">
    <location>
        <begin position="1"/>
        <end position="28"/>
    </location>
</feature>
<sequence>MAWNGWGGWQRGWGGGRGKGGSKKGGGNKPFWRQFVDPSDDPEVIKWCRTRIQQFLDSGETTQEVEWLSTTYRNTIRSMASEMGASWLKVSKGVYTLARPQNQGSRSLAQLRSELVAAVKQFCVDSGGRCKPNWARNSLPTDLWVSANAELKLKNLSNLPQVAPEEWRRAGMCAAQSGRMFYLAGAESDVYDDAFFAQFNAVHLQNACGSLEAGLRKLPRHIRRPSEMQGLDFLQQAYEDMGPDGLAKEKRNPGYQSMLPARQRLPAFQMAQAICQGVRASQVTLVLGATGCGKSTQVPQSILEDCAERGEPCRVVATQPRRISAMSVADRVASERGGKLGDTVAYKIRFEDTVTSSTQVVFCTVGILLKVMQLNPGLQGATHIIVDEVHERDLHTDFLLTLLRRVLNQRADLKVILMSATVDPSAFQGYFEGIQTVSIPGKTNYPIQELFLEDLLPQLPRRSREAWRDARSQQWSKASAFAVGPLEGVPQGADAVRAALPHVAEDVVWDIATVHEELAQSIDYDLTAALVQAIHDSGEDGGILIFMPGWFEITQTMERLQSCRCRQQLAIHPLHSRIPTWEQRAIFRPAQAGKRKVVVSTVLAETSITVEDIVYVIDPGRARTTFFNETSMISALRTVWYSKANGFQRRGRAGRCQPGVWYRLFSSCQWEAMEEYALPELQRSPLEELCMEVASLNLGPPASFLQEAISPPKEEVVSHALKLLHGLGAVTDLTGETLTPLGTALAKIQVHPMLAKMLLLAVPFRCFHMMITICASLGYKSPFLCPMGLEREANQAKANLAQESKSDLIALVNAYQGWKRGRASFARQNFLSNETMDYIDRLREDLLAATREVLRNVPEDHTDPTVLADSCKAVLTAGLYPNVAFIRRRGKGHTIQGLPVVVHPGSVNSKEQWTQVAFYDIQETTDRFMYDTTVVGLAPLLLFAPVLKEVHRGVRVVFELPAETSPTHVAVDVKVADALLALRDLVATFVDRSVGATPTPAMLGMALELSQLFAEKVDTLGGDDEEGEDSARGEGSTRNAWNGEEEAEAEVEVEVEVLDAWDSDEVPEPCAKSSKR</sequence>
<dbReference type="InterPro" id="IPR027417">
    <property type="entry name" value="P-loop_NTPase"/>
</dbReference>
<reference evidence="10" key="1">
    <citation type="submission" date="2021-02" db="EMBL/GenBank/DDBJ databases">
        <authorList>
            <person name="Dougan E. K."/>
            <person name="Rhodes N."/>
            <person name="Thang M."/>
            <person name="Chan C."/>
        </authorList>
    </citation>
    <scope>NUCLEOTIDE SEQUENCE</scope>
</reference>
<feature type="region of interest" description="Disordered" evidence="7">
    <location>
        <begin position="1"/>
        <end position="34"/>
    </location>
</feature>
<dbReference type="GO" id="GO:0005524">
    <property type="term" value="F:ATP binding"/>
    <property type="evidence" value="ECO:0007669"/>
    <property type="project" value="UniProtKB-KW"/>
</dbReference>
<dbReference type="SMART" id="SM00490">
    <property type="entry name" value="HELICc"/>
    <property type="match status" value="1"/>
</dbReference>
<evidence type="ECO:0000313" key="11">
    <source>
        <dbReference type="Proteomes" id="UP000604046"/>
    </source>
</evidence>
<dbReference type="InterPro" id="IPR001650">
    <property type="entry name" value="Helicase_C-like"/>
</dbReference>
<evidence type="ECO:0000256" key="4">
    <source>
        <dbReference type="ARBA" id="ARBA00022840"/>
    </source>
</evidence>
<dbReference type="Pfam" id="PF00271">
    <property type="entry name" value="Helicase_C"/>
    <property type="match status" value="1"/>
</dbReference>
<dbReference type="Pfam" id="PF00270">
    <property type="entry name" value="DEAD"/>
    <property type="match status" value="1"/>
</dbReference>
<dbReference type="FunFam" id="3.40.50.300:FF:000526">
    <property type="entry name" value="DExH-box ATP-dependent RNA helicase DExH3"/>
    <property type="match status" value="1"/>
</dbReference>
<dbReference type="GO" id="GO:0004386">
    <property type="term" value="F:helicase activity"/>
    <property type="evidence" value="ECO:0007669"/>
    <property type="project" value="UniProtKB-KW"/>
</dbReference>
<proteinExistence type="inferred from homology"/>
<comment type="similarity">
    <text evidence="6">Belongs to the DExH box helicase family.</text>
</comment>
<dbReference type="SUPFAM" id="SSF52540">
    <property type="entry name" value="P-loop containing nucleoside triphosphate hydrolases"/>
    <property type="match status" value="1"/>
</dbReference>
<evidence type="ECO:0008006" key="12">
    <source>
        <dbReference type="Google" id="ProtNLM"/>
    </source>
</evidence>
<protein>
    <recommendedName>
        <fullName evidence="12">ATP-dependent RNA helicase DHX36</fullName>
    </recommendedName>
</protein>
<keyword evidence="5" id="KW-0694">RNA-binding</keyword>
<keyword evidence="2" id="KW-0378">Hydrolase</keyword>
<keyword evidence="4" id="KW-0067">ATP-binding</keyword>
<comment type="caution">
    <text evidence="10">The sequence shown here is derived from an EMBL/GenBank/DDBJ whole genome shotgun (WGS) entry which is preliminary data.</text>
</comment>
<feature type="domain" description="Helicase ATP-binding" evidence="8">
    <location>
        <begin position="275"/>
        <end position="440"/>
    </location>
</feature>
<evidence type="ECO:0000256" key="3">
    <source>
        <dbReference type="ARBA" id="ARBA00022806"/>
    </source>
</evidence>
<feature type="region of interest" description="Disordered" evidence="7">
    <location>
        <begin position="1020"/>
        <end position="1052"/>
    </location>
</feature>
<dbReference type="GO" id="GO:0016787">
    <property type="term" value="F:hydrolase activity"/>
    <property type="evidence" value="ECO:0007669"/>
    <property type="project" value="UniProtKB-KW"/>
</dbReference>
<evidence type="ECO:0000256" key="2">
    <source>
        <dbReference type="ARBA" id="ARBA00022801"/>
    </source>
</evidence>
<keyword evidence="1" id="KW-0547">Nucleotide-binding</keyword>
<evidence type="ECO:0000256" key="6">
    <source>
        <dbReference type="ARBA" id="ARBA00060772"/>
    </source>
</evidence>
<dbReference type="InterPro" id="IPR011545">
    <property type="entry name" value="DEAD/DEAH_box_helicase_dom"/>
</dbReference>
<dbReference type="InterPro" id="IPR011709">
    <property type="entry name" value="DEAD-box_helicase_OB_fold"/>
</dbReference>
<dbReference type="InterPro" id="IPR007502">
    <property type="entry name" value="Helicase-assoc_dom"/>
</dbReference>
<dbReference type="Pfam" id="PF21010">
    <property type="entry name" value="HA2_C"/>
    <property type="match status" value="1"/>
</dbReference>
<name>A0A812ULY8_9DINO</name>
<dbReference type="GO" id="GO:0005634">
    <property type="term" value="C:nucleus"/>
    <property type="evidence" value="ECO:0007669"/>
    <property type="project" value="TreeGrafter"/>
</dbReference>
<dbReference type="PANTHER" id="PTHR18934:SF237">
    <property type="entry name" value="ATP-DEPENDENT DNA_RNA HELICASE DHX36"/>
    <property type="match status" value="1"/>
</dbReference>
<evidence type="ECO:0000259" key="9">
    <source>
        <dbReference type="PROSITE" id="PS51194"/>
    </source>
</evidence>
<keyword evidence="3" id="KW-0347">Helicase</keyword>
<dbReference type="Pfam" id="PF07717">
    <property type="entry name" value="OB_NTP_bind"/>
    <property type="match status" value="1"/>
</dbReference>
<keyword evidence="11" id="KW-1185">Reference proteome</keyword>
<dbReference type="GO" id="GO:0003723">
    <property type="term" value="F:RNA binding"/>
    <property type="evidence" value="ECO:0007669"/>
    <property type="project" value="UniProtKB-KW"/>
</dbReference>
<evidence type="ECO:0000256" key="5">
    <source>
        <dbReference type="ARBA" id="ARBA00022884"/>
    </source>
</evidence>
<dbReference type="CDD" id="cd18791">
    <property type="entry name" value="SF2_C_RHA"/>
    <property type="match status" value="1"/>
</dbReference>
<dbReference type="EMBL" id="CAJNDS010002723">
    <property type="protein sequence ID" value="CAE7573934.1"/>
    <property type="molecule type" value="Genomic_DNA"/>
</dbReference>
<dbReference type="SMART" id="SM00487">
    <property type="entry name" value="DEXDc"/>
    <property type="match status" value="1"/>
</dbReference>
<organism evidence="10 11">
    <name type="scientific">Symbiodinium natans</name>
    <dbReference type="NCBI Taxonomy" id="878477"/>
    <lineage>
        <taxon>Eukaryota</taxon>
        <taxon>Sar</taxon>
        <taxon>Alveolata</taxon>
        <taxon>Dinophyceae</taxon>
        <taxon>Suessiales</taxon>
        <taxon>Symbiodiniaceae</taxon>
        <taxon>Symbiodinium</taxon>
    </lineage>
</organism>
<feature type="domain" description="Helicase C-terminal" evidence="9">
    <location>
        <begin position="529"/>
        <end position="697"/>
    </location>
</feature>
<dbReference type="OrthoDB" id="442982at2759"/>
<dbReference type="PROSITE" id="PS51192">
    <property type="entry name" value="HELICASE_ATP_BIND_1"/>
    <property type="match status" value="1"/>
</dbReference>
<evidence type="ECO:0000256" key="1">
    <source>
        <dbReference type="ARBA" id="ARBA00022741"/>
    </source>
</evidence>
<dbReference type="InterPro" id="IPR014001">
    <property type="entry name" value="Helicase_ATP-bd"/>
</dbReference>
<dbReference type="SMART" id="SM00847">
    <property type="entry name" value="HA2"/>
    <property type="match status" value="1"/>
</dbReference>
<evidence type="ECO:0000313" key="10">
    <source>
        <dbReference type="EMBL" id="CAE7573934.1"/>
    </source>
</evidence>
<dbReference type="CDD" id="cd17917">
    <property type="entry name" value="DEXHc_RHA-like"/>
    <property type="match status" value="1"/>
</dbReference>
<accession>A0A812ULY8</accession>
<gene>
    <name evidence="10" type="ORF">SNAT2548_LOCUS32739</name>
</gene>
<dbReference type="Gene3D" id="3.40.50.300">
    <property type="entry name" value="P-loop containing nucleotide triphosphate hydrolases"/>
    <property type="match status" value="2"/>
</dbReference>
<dbReference type="Proteomes" id="UP000604046">
    <property type="component" value="Unassembled WGS sequence"/>
</dbReference>
<evidence type="ECO:0000259" key="8">
    <source>
        <dbReference type="PROSITE" id="PS51192"/>
    </source>
</evidence>
<dbReference type="PROSITE" id="PS51194">
    <property type="entry name" value="HELICASE_CTER"/>
    <property type="match status" value="1"/>
</dbReference>
<dbReference type="PANTHER" id="PTHR18934">
    <property type="entry name" value="ATP-DEPENDENT RNA HELICASE"/>
    <property type="match status" value="1"/>
</dbReference>
<dbReference type="AlphaFoldDB" id="A0A812ULY8"/>
<dbReference type="Gene3D" id="1.20.120.1080">
    <property type="match status" value="1"/>
</dbReference>
<evidence type="ECO:0000256" key="7">
    <source>
        <dbReference type="SAM" id="MobiDB-lite"/>
    </source>
</evidence>
<feature type="compositionally biased region" description="Acidic residues" evidence="7">
    <location>
        <begin position="1043"/>
        <end position="1052"/>
    </location>
</feature>